<keyword evidence="1" id="KW-0812">Transmembrane</keyword>
<evidence type="ECO:0000313" key="2">
    <source>
        <dbReference type="EMBL" id="CBH23855.1"/>
    </source>
</evidence>
<dbReference type="InterPro" id="IPR021683">
    <property type="entry name" value="DUF3267"/>
</dbReference>
<gene>
    <name evidence="2" type="ordered locus">SRM_00934</name>
</gene>
<evidence type="ECO:0008006" key="4">
    <source>
        <dbReference type="Google" id="ProtNLM"/>
    </source>
</evidence>
<sequence>MPIRRIFCAIAFWMSGCGAPRFARYRSRNPPVHISDSGPPSAPDVPRRPRRAVLPPAEAQARGAALLAPIALLALGPYLALWGLPDPPFPTDPGGILLFLSAFTVGVVLHEALHGLGHVWGGASWPDVRFGVHWAALTPFAECTVPTQARSYRRTLALPGLVLGAGPLGVGLVTGSWPPTFYGFLMLVAAAGDLLILWILVGVPADAWVQDHPRQVGCLIVDDAGPDPPPPVSDDDLPDATAGDSSPSFLQLLLLAALSAVAAAVGFVIALG</sequence>
<name>D5H750_SALRM</name>
<protein>
    <recommendedName>
        <fullName evidence="4">DUF3267 domain-containing protein</fullName>
    </recommendedName>
</protein>
<keyword evidence="1" id="KW-0472">Membrane</keyword>
<feature type="transmembrane region" description="Helical" evidence="1">
    <location>
        <begin position="156"/>
        <end position="174"/>
    </location>
</feature>
<feature type="transmembrane region" description="Helical" evidence="1">
    <location>
        <begin position="64"/>
        <end position="84"/>
    </location>
</feature>
<feature type="transmembrane region" description="Helical" evidence="1">
    <location>
        <begin position="181"/>
        <end position="201"/>
    </location>
</feature>
<dbReference type="HOGENOM" id="CLU_1022677_0_0_10"/>
<evidence type="ECO:0000313" key="3">
    <source>
        <dbReference type="Proteomes" id="UP000000933"/>
    </source>
</evidence>
<accession>D5H750</accession>
<reference evidence="2 3" key="1">
    <citation type="journal article" date="2010" name="ISME J.">
        <title>Fine-scale evolution: genomic, phenotypic and ecological differentiation in two coexisting Salinibacter ruber strains.</title>
        <authorList>
            <person name="Pena A."/>
            <person name="Teeling H."/>
            <person name="Huerta-Cepas J."/>
            <person name="Santos F."/>
            <person name="Yarza P."/>
            <person name="Brito-Echeverria J."/>
            <person name="Lucio M."/>
            <person name="Schmitt-Kopplin P."/>
            <person name="Meseguer I."/>
            <person name="Schenowitz C."/>
            <person name="Dossat C."/>
            <person name="Barbe V."/>
            <person name="Dopazo J."/>
            <person name="Rossello-Mora R."/>
            <person name="Schuler M."/>
            <person name="Glockner F.O."/>
            <person name="Amann R."/>
            <person name="Gabaldon T."/>
            <person name="Anton J."/>
        </authorList>
    </citation>
    <scope>NUCLEOTIDE SEQUENCE [LARGE SCALE GENOMIC DNA]</scope>
    <source>
        <strain evidence="2 3">M8</strain>
    </source>
</reference>
<feature type="transmembrane region" description="Helical" evidence="1">
    <location>
        <begin position="96"/>
        <end position="116"/>
    </location>
</feature>
<organism evidence="2 3">
    <name type="scientific">Salinibacter ruber (strain M8)</name>
    <dbReference type="NCBI Taxonomy" id="761659"/>
    <lineage>
        <taxon>Bacteria</taxon>
        <taxon>Pseudomonadati</taxon>
        <taxon>Rhodothermota</taxon>
        <taxon>Rhodothermia</taxon>
        <taxon>Rhodothermales</taxon>
        <taxon>Salinibacteraceae</taxon>
        <taxon>Salinibacter</taxon>
    </lineage>
</organism>
<dbReference type="EMBL" id="FP565814">
    <property type="protein sequence ID" value="CBH23855.1"/>
    <property type="molecule type" value="Genomic_DNA"/>
</dbReference>
<evidence type="ECO:0000256" key="1">
    <source>
        <dbReference type="SAM" id="Phobius"/>
    </source>
</evidence>
<dbReference type="AlphaFoldDB" id="D5H750"/>
<dbReference type="Proteomes" id="UP000000933">
    <property type="component" value="Chromosome"/>
</dbReference>
<dbReference type="KEGG" id="srm:SRM_00934"/>
<dbReference type="PATRIC" id="fig|761659.10.peg.1039"/>
<proteinExistence type="predicted"/>
<feature type="transmembrane region" description="Helical" evidence="1">
    <location>
        <begin position="249"/>
        <end position="271"/>
    </location>
</feature>
<reference evidence="3" key="2">
    <citation type="submission" date="2010-04" db="EMBL/GenBank/DDBJ databases">
        <title>Genome sequence of Salinibacter ruber M8.</title>
        <authorList>
            <consortium name="Genoscope"/>
        </authorList>
    </citation>
    <scope>NUCLEOTIDE SEQUENCE [LARGE SCALE GENOMIC DNA]</scope>
    <source>
        <strain evidence="3">M8</strain>
    </source>
</reference>
<keyword evidence="1" id="KW-1133">Transmembrane helix</keyword>
<dbReference type="PROSITE" id="PS51257">
    <property type="entry name" value="PROKAR_LIPOPROTEIN"/>
    <property type="match status" value="1"/>
</dbReference>
<dbReference type="Pfam" id="PF11667">
    <property type="entry name" value="DUF3267"/>
    <property type="match status" value="1"/>
</dbReference>